<dbReference type="RefSeq" id="WP_281835731.1">
    <property type="nucleotide sequence ID" value="NZ_BSDY01000008.1"/>
</dbReference>
<dbReference type="InterPro" id="IPR021137">
    <property type="entry name" value="Ribosomal_bL35-like"/>
</dbReference>
<keyword evidence="8" id="KW-1185">Reference proteome</keyword>
<reference evidence="7" key="1">
    <citation type="submission" date="2022-12" db="EMBL/GenBank/DDBJ databases">
        <title>Reference genome sequencing for broad-spectrum identification of bacterial and archaeal isolates by mass spectrometry.</title>
        <authorList>
            <person name="Sekiguchi Y."/>
            <person name="Tourlousse D.M."/>
        </authorList>
    </citation>
    <scope>NUCLEOTIDE SEQUENCE</scope>
    <source>
        <strain evidence="7">10succ1</strain>
    </source>
</reference>
<dbReference type="FunFam" id="4.10.410.60:FF:000001">
    <property type="entry name" value="50S ribosomal protein L35"/>
    <property type="match status" value="1"/>
</dbReference>
<sequence>MPKMKTHKGTQKRVKVTAKGKFVVKHSGTSHILTKKKRKRKNKLKKDFVISEGTARRFRVLLPTGSGR</sequence>
<accession>A0A9W6GLN2</accession>
<dbReference type="PANTHER" id="PTHR33343:SF1">
    <property type="entry name" value="LARGE RIBOSOMAL SUBUNIT PROTEIN BL35M"/>
    <property type="match status" value="1"/>
</dbReference>
<dbReference type="Pfam" id="PF01632">
    <property type="entry name" value="Ribosomal_L35p"/>
    <property type="match status" value="1"/>
</dbReference>
<dbReference type="SUPFAM" id="SSF143034">
    <property type="entry name" value="L35p-like"/>
    <property type="match status" value="1"/>
</dbReference>
<dbReference type="GO" id="GO:0003735">
    <property type="term" value="F:structural constituent of ribosome"/>
    <property type="evidence" value="ECO:0007669"/>
    <property type="project" value="InterPro"/>
</dbReference>
<evidence type="ECO:0000256" key="3">
    <source>
        <dbReference type="ARBA" id="ARBA00023274"/>
    </source>
</evidence>
<evidence type="ECO:0000256" key="6">
    <source>
        <dbReference type="RuleBase" id="RU000568"/>
    </source>
</evidence>
<proteinExistence type="inferred from homology"/>
<gene>
    <name evidence="5 7" type="primary">rpmI</name>
    <name evidence="7" type="ORF">PM10SUCC1_20410</name>
</gene>
<dbReference type="EMBL" id="BSDY01000008">
    <property type="protein sequence ID" value="GLI56527.1"/>
    <property type="molecule type" value="Genomic_DNA"/>
</dbReference>
<name>A0A9W6GLN2_9FUSO</name>
<dbReference type="GO" id="GO:0006412">
    <property type="term" value="P:translation"/>
    <property type="evidence" value="ECO:0007669"/>
    <property type="project" value="UniProtKB-UniRule"/>
</dbReference>
<dbReference type="PANTHER" id="PTHR33343">
    <property type="entry name" value="54S RIBOSOMAL PROTEIN BL35M"/>
    <property type="match status" value="1"/>
</dbReference>
<evidence type="ECO:0000313" key="8">
    <source>
        <dbReference type="Proteomes" id="UP001144471"/>
    </source>
</evidence>
<keyword evidence="3 5" id="KW-0687">Ribonucleoprotein</keyword>
<dbReference type="InterPro" id="IPR037229">
    <property type="entry name" value="Ribosomal_bL35_sf"/>
</dbReference>
<comment type="similarity">
    <text evidence="1 5 6">Belongs to the bacterial ribosomal protein bL35 family.</text>
</comment>
<comment type="caution">
    <text evidence="7">The sequence shown here is derived from an EMBL/GenBank/DDBJ whole genome shotgun (WGS) entry which is preliminary data.</text>
</comment>
<evidence type="ECO:0000256" key="5">
    <source>
        <dbReference type="HAMAP-Rule" id="MF_00514"/>
    </source>
</evidence>
<evidence type="ECO:0000256" key="2">
    <source>
        <dbReference type="ARBA" id="ARBA00022980"/>
    </source>
</evidence>
<dbReference type="NCBIfam" id="TIGR00001">
    <property type="entry name" value="rpmI_bact"/>
    <property type="match status" value="1"/>
</dbReference>
<protein>
    <recommendedName>
        <fullName evidence="4 5">Large ribosomal subunit protein bL35</fullName>
    </recommendedName>
</protein>
<dbReference type="Gene3D" id="4.10.410.60">
    <property type="match status" value="1"/>
</dbReference>
<dbReference type="InterPro" id="IPR001706">
    <property type="entry name" value="Ribosomal_bL35"/>
</dbReference>
<dbReference type="AlphaFoldDB" id="A0A9W6GLN2"/>
<evidence type="ECO:0000256" key="4">
    <source>
        <dbReference type="ARBA" id="ARBA00071664"/>
    </source>
</evidence>
<evidence type="ECO:0000313" key="7">
    <source>
        <dbReference type="EMBL" id="GLI56527.1"/>
    </source>
</evidence>
<evidence type="ECO:0000256" key="1">
    <source>
        <dbReference type="ARBA" id="ARBA00006598"/>
    </source>
</evidence>
<dbReference type="Proteomes" id="UP001144471">
    <property type="component" value="Unassembled WGS sequence"/>
</dbReference>
<dbReference type="PRINTS" id="PR00064">
    <property type="entry name" value="RIBOSOMALL35"/>
</dbReference>
<dbReference type="HAMAP" id="MF_00514">
    <property type="entry name" value="Ribosomal_bL35"/>
    <property type="match status" value="1"/>
</dbReference>
<keyword evidence="2 5" id="KW-0689">Ribosomal protein</keyword>
<organism evidence="7 8">
    <name type="scientific">Propionigenium maris DSM 9537</name>
    <dbReference type="NCBI Taxonomy" id="1123000"/>
    <lineage>
        <taxon>Bacteria</taxon>
        <taxon>Fusobacteriati</taxon>
        <taxon>Fusobacteriota</taxon>
        <taxon>Fusobacteriia</taxon>
        <taxon>Fusobacteriales</taxon>
        <taxon>Fusobacteriaceae</taxon>
        <taxon>Propionigenium</taxon>
    </lineage>
</organism>
<dbReference type="GO" id="GO:0022625">
    <property type="term" value="C:cytosolic large ribosomal subunit"/>
    <property type="evidence" value="ECO:0007669"/>
    <property type="project" value="TreeGrafter"/>
</dbReference>